<evidence type="ECO:0000259" key="1">
    <source>
        <dbReference type="Pfam" id="PF14534"/>
    </source>
</evidence>
<dbReference type="RefSeq" id="WP_142034065.1">
    <property type="nucleotide sequence ID" value="NZ_JBHTGS010000002.1"/>
</dbReference>
<comment type="caution">
    <text evidence="2">The sequence shown here is derived from an EMBL/GenBank/DDBJ whole genome shotgun (WGS) entry which is preliminary data.</text>
</comment>
<dbReference type="AlphaFoldDB" id="A0A543AQ65"/>
<dbReference type="OrthoDB" id="3578550at2"/>
<protein>
    <submittedName>
        <fullName evidence="2">Ketosteroid isomerase-like protein</fullName>
    </submittedName>
</protein>
<reference evidence="2 3" key="1">
    <citation type="submission" date="2019-06" db="EMBL/GenBank/DDBJ databases">
        <title>Sequencing the genomes of 1000 actinobacteria strains.</title>
        <authorList>
            <person name="Klenk H.-P."/>
        </authorList>
    </citation>
    <scope>NUCLEOTIDE SEQUENCE [LARGE SCALE GENOMIC DNA]</scope>
    <source>
        <strain evidence="2 3">DSM 45928</strain>
    </source>
</reference>
<sequence length="132" mass="14450">MSSDHTESLRSAERRLQAAQLTSDVDALSELIDDAAWFTGPDGNLYSKQDDLGAHAAGHQVLDRVDEEDLRVLATAHTGVTWFLGTLSGTVGGQPMTARMRYTRTWVRDDRTDWKIVAAHAMFVTDDTTGAG</sequence>
<feature type="domain" description="DUF4440" evidence="1">
    <location>
        <begin position="9"/>
        <end position="116"/>
    </location>
</feature>
<dbReference type="Proteomes" id="UP000317043">
    <property type="component" value="Unassembled WGS sequence"/>
</dbReference>
<dbReference type="SUPFAM" id="SSF54427">
    <property type="entry name" value="NTF2-like"/>
    <property type="match status" value="1"/>
</dbReference>
<dbReference type="GO" id="GO:0016853">
    <property type="term" value="F:isomerase activity"/>
    <property type="evidence" value="ECO:0007669"/>
    <property type="project" value="UniProtKB-KW"/>
</dbReference>
<evidence type="ECO:0000313" key="2">
    <source>
        <dbReference type="EMBL" id="TQL74741.1"/>
    </source>
</evidence>
<accession>A0A543AQ65</accession>
<dbReference type="Gene3D" id="3.10.450.50">
    <property type="match status" value="1"/>
</dbReference>
<name>A0A543AQ65_9ACTN</name>
<dbReference type="InterPro" id="IPR032710">
    <property type="entry name" value="NTF2-like_dom_sf"/>
</dbReference>
<evidence type="ECO:0000313" key="3">
    <source>
        <dbReference type="Proteomes" id="UP000317043"/>
    </source>
</evidence>
<organism evidence="2 3">
    <name type="scientific">Stackebrandtia endophytica</name>
    <dbReference type="NCBI Taxonomy" id="1496996"/>
    <lineage>
        <taxon>Bacteria</taxon>
        <taxon>Bacillati</taxon>
        <taxon>Actinomycetota</taxon>
        <taxon>Actinomycetes</taxon>
        <taxon>Glycomycetales</taxon>
        <taxon>Glycomycetaceae</taxon>
        <taxon>Stackebrandtia</taxon>
    </lineage>
</organism>
<dbReference type="Pfam" id="PF14534">
    <property type="entry name" value="DUF4440"/>
    <property type="match status" value="1"/>
</dbReference>
<dbReference type="EMBL" id="VFOW01000001">
    <property type="protein sequence ID" value="TQL74741.1"/>
    <property type="molecule type" value="Genomic_DNA"/>
</dbReference>
<gene>
    <name evidence="2" type="ORF">FB566_0227</name>
</gene>
<keyword evidence="2" id="KW-0413">Isomerase</keyword>
<dbReference type="InterPro" id="IPR027843">
    <property type="entry name" value="DUF4440"/>
</dbReference>
<proteinExistence type="predicted"/>
<keyword evidence="3" id="KW-1185">Reference proteome</keyword>
<dbReference type="InParanoid" id="A0A543AQ65"/>